<gene>
    <name evidence="2" type="ORF">COV84_04070</name>
</gene>
<dbReference type="SUPFAM" id="SSF143430">
    <property type="entry name" value="TTP0101/SSO1404-like"/>
    <property type="match status" value="1"/>
</dbReference>
<accession>A0A2H0KRZ2</accession>
<proteinExistence type="predicted"/>
<sequence>MENKITKNIFSIIDQIMTAGQTIFSRRSLLSKLNEISELDSKGCRYVNQTIKRVQERKWIDMVERKGKIFYRVTPLGAKKVNEYKFKELKISSKKWDGWWRIIVFDIPETKRFGRDVLRDKLKYLGVYSLQKSVFICPFDCQEVIMTLADFYGISEYLEIFLARSIGRREREIRKHFGI</sequence>
<dbReference type="GO" id="GO:0006351">
    <property type="term" value="P:DNA-templated transcription"/>
    <property type="evidence" value="ECO:0007669"/>
    <property type="project" value="TreeGrafter"/>
</dbReference>
<evidence type="ECO:0000313" key="2">
    <source>
        <dbReference type="EMBL" id="PIQ74906.1"/>
    </source>
</evidence>
<name>A0A2H0KRZ2_9BACT</name>
<evidence type="ECO:0000313" key="3">
    <source>
        <dbReference type="Proteomes" id="UP000229317"/>
    </source>
</evidence>
<protein>
    <recommendedName>
        <fullName evidence="1">Transcriptional repressor PaaX-like central Cas2-like domain-containing protein</fullName>
    </recommendedName>
</protein>
<feature type="domain" description="Transcriptional repressor PaaX-like central Cas2-like" evidence="1">
    <location>
        <begin position="94"/>
        <end position="170"/>
    </location>
</feature>
<dbReference type="Proteomes" id="UP000229317">
    <property type="component" value="Unassembled WGS sequence"/>
</dbReference>
<organism evidence="2 3">
    <name type="scientific">Candidatus Portnoybacteria bacterium CG11_big_fil_rev_8_21_14_0_20_40_15</name>
    <dbReference type="NCBI Taxonomy" id="1974817"/>
    <lineage>
        <taxon>Bacteria</taxon>
        <taxon>Candidatus Portnoyibacteriota</taxon>
    </lineage>
</organism>
<dbReference type="PANTHER" id="PTHR30319:SF1">
    <property type="entry name" value="TRANSCRIPTIONAL REPRESSOR PAAX"/>
    <property type="match status" value="1"/>
</dbReference>
<reference evidence="2 3" key="1">
    <citation type="submission" date="2017-09" db="EMBL/GenBank/DDBJ databases">
        <title>Depth-based differentiation of microbial function through sediment-hosted aquifers and enrichment of novel symbionts in the deep terrestrial subsurface.</title>
        <authorList>
            <person name="Probst A.J."/>
            <person name="Ladd B."/>
            <person name="Jarett J.K."/>
            <person name="Geller-Mcgrath D.E."/>
            <person name="Sieber C.M."/>
            <person name="Emerson J.B."/>
            <person name="Anantharaman K."/>
            <person name="Thomas B.C."/>
            <person name="Malmstrom R."/>
            <person name="Stieglmeier M."/>
            <person name="Klingl A."/>
            <person name="Woyke T."/>
            <person name="Ryan C.M."/>
            <person name="Banfield J.F."/>
        </authorList>
    </citation>
    <scope>NUCLEOTIDE SEQUENCE [LARGE SCALE GENOMIC DNA]</scope>
    <source>
        <strain evidence="2">CG11_big_fil_rev_8_21_14_0_20_40_15</strain>
    </source>
</reference>
<comment type="caution">
    <text evidence="2">The sequence shown here is derived from an EMBL/GenBank/DDBJ whole genome shotgun (WGS) entry which is preliminary data.</text>
</comment>
<dbReference type="InterPro" id="IPR048846">
    <property type="entry name" value="PaaX-like_central"/>
</dbReference>
<dbReference type="Pfam" id="PF20803">
    <property type="entry name" value="PaaX_M"/>
    <property type="match status" value="1"/>
</dbReference>
<dbReference type="AlphaFoldDB" id="A0A2H0KRZ2"/>
<evidence type="ECO:0000259" key="1">
    <source>
        <dbReference type="Pfam" id="PF20803"/>
    </source>
</evidence>
<dbReference type="PANTHER" id="PTHR30319">
    <property type="entry name" value="PHENYLACETIC ACID REGULATOR-RELATED TRANSCRIPTIONAL REPRESSOR"/>
    <property type="match status" value="1"/>
</dbReference>
<dbReference type="Gene3D" id="3.30.70.2650">
    <property type="match status" value="1"/>
</dbReference>
<dbReference type="EMBL" id="PCVO01000061">
    <property type="protein sequence ID" value="PIQ74906.1"/>
    <property type="molecule type" value="Genomic_DNA"/>
</dbReference>